<evidence type="ECO:0000256" key="2">
    <source>
        <dbReference type="ARBA" id="ARBA00004377"/>
    </source>
</evidence>
<dbReference type="PANTHER" id="PTHR39083:SF1">
    <property type="entry name" value="CYCLIC DI-GMP-BINDING PROTEIN"/>
    <property type="match status" value="1"/>
</dbReference>
<keyword evidence="7 15" id="KW-1003">Cell membrane</keyword>
<keyword evidence="12 15" id="KW-1133">Transmembrane helix</keyword>
<keyword evidence="8 15" id="KW-0997">Cell inner membrane</keyword>
<dbReference type="EMBL" id="SMCR01000005">
    <property type="protein sequence ID" value="TCV95580.1"/>
    <property type="molecule type" value="Genomic_DNA"/>
</dbReference>
<evidence type="ECO:0000256" key="16">
    <source>
        <dbReference type="SAM" id="MobiDB-lite"/>
    </source>
</evidence>
<dbReference type="PANTHER" id="PTHR39083">
    <property type="entry name" value="CYCLIC DI-GMP-BINDING PROTEIN"/>
    <property type="match status" value="1"/>
</dbReference>
<keyword evidence="15" id="KW-0732">Signal</keyword>
<feature type="compositionally biased region" description="Polar residues" evidence="16">
    <location>
        <begin position="25"/>
        <end position="40"/>
    </location>
</feature>
<keyword evidence="13 15" id="KW-0472">Membrane</keyword>
<evidence type="ECO:0000256" key="6">
    <source>
        <dbReference type="ARBA" id="ARBA00021844"/>
    </source>
</evidence>
<evidence type="ECO:0000256" key="9">
    <source>
        <dbReference type="ARBA" id="ARBA00022636"/>
    </source>
</evidence>
<evidence type="ECO:0000256" key="5">
    <source>
        <dbReference type="ARBA" id="ARBA00011437"/>
    </source>
</evidence>
<evidence type="ECO:0000256" key="4">
    <source>
        <dbReference type="ARBA" id="ARBA00010714"/>
    </source>
</evidence>
<evidence type="ECO:0000256" key="3">
    <source>
        <dbReference type="ARBA" id="ARBA00005186"/>
    </source>
</evidence>
<keyword evidence="9 15" id="KW-0973">c-di-GMP</keyword>
<dbReference type="OrthoDB" id="9806702at2"/>
<evidence type="ECO:0000256" key="8">
    <source>
        <dbReference type="ARBA" id="ARBA00022519"/>
    </source>
</evidence>
<protein>
    <recommendedName>
        <fullName evidence="6 15">Cyclic di-GMP-binding protein</fullName>
    </recommendedName>
    <alternativeName>
        <fullName evidence="14 15">Cellulose synthase regulatory subunit</fullName>
    </alternativeName>
</protein>
<evidence type="ECO:0000256" key="14">
    <source>
        <dbReference type="ARBA" id="ARBA00033444"/>
    </source>
</evidence>
<proteinExistence type="inferred from homology"/>
<name>A0A4R3YSW5_9GAMM</name>
<dbReference type="RefSeq" id="WP_131865679.1">
    <property type="nucleotide sequence ID" value="NZ_SMCR01000005.1"/>
</dbReference>
<evidence type="ECO:0000256" key="1">
    <source>
        <dbReference type="ARBA" id="ARBA00002057"/>
    </source>
</evidence>
<comment type="function">
    <text evidence="1 15">Binds the cellulose synthase activator, bis-(3'-5') cyclic diguanylic acid (c-di-GMP).</text>
</comment>
<evidence type="ECO:0000313" key="17">
    <source>
        <dbReference type="EMBL" id="TCV95580.1"/>
    </source>
</evidence>
<keyword evidence="10 15" id="KW-0812">Transmembrane</keyword>
<dbReference type="GO" id="GO:0006011">
    <property type="term" value="P:UDP-alpha-D-glucose metabolic process"/>
    <property type="evidence" value="ECO:0007669"/>
    <property type="project" value="InterPro"/>
</dbReference>
<dbReference type="NCBIfam" id="NF008324">
    <property type="entry name" value="PRK11114.1-2"/>
    <property type="match status" value="1"/>
</dbReference>
<evidence type="ECO:0000313" key="18">
    <source>
        <dbReference type="Proteomes" id="UP000295719"/>
    </source>
</evidence>
<evidence type="ECO:0000256" key="15">
    <source>
        <dbReference type="RuleBase" id="RU365021"/>
    </source>
</evidence>
<dbReference type="GO" id="GO:0030244">
    <property type="term" value="P:cellulose biosynthetic process"/>
    <property type="evidence" value="ECO:0007669"/>
    <property type="project" value="UniProtKB-KW"/>
</dbReference>
<evidence type="ECO:0000256" key="13">
    <source>
        <dbReference type="ARBA" id="ARBA00023136"/>
    </source>
</evidence>
<evidence type="ECO:0000256" key="12">
    <source>
        <dbReference type="ARBA" id="ARBA00022989"/>
    </source>
</evidence>
<sequence length="884" mass="95336">MPLHIRKIVGFCGFIALLGGLCGPAQSQPAPGRETPSNAAPTYRLPPLPSSIGEGNAAAGTAPARGDPAQQMSAAQTAAPSPGNAPFAATPAGQLPMNYPSNQNPAPDLNVAPNGTSAAPAQSIAPNGTSAAPAQNIAPNGLPFDFPPPVIPVATPAAESAADSSQLMLSPVVDENITLSNMGQPKGLTLSGGQLQSGITFTLPRDQVVTAARLNLQLEVSPELAARDTSLRLILNGQDLGTVALNQGAGAENSYELEVPAAMVVSNNNLSFSVIDENALQCERDASNKYWVNINPASHMQVTSQLLDIGQDLAAFPRPFFDKLNMKDASVAFVFSQAVKPEAVEAASLVASHFGKLASYRSIDFPVFIDELPLQNGIIFGLPGEQLGGITLPQVEGPALQMMVNPQNPVYKLLLVVGRNEAELRQAAYRLVSSPLPARQSSLQVPKQDIGLRQPYDAPNWIDTTKPVTLKQLADDMDSLISNGIYHDGIRVGFRAAPDLFMWDGDHIPVHIEYRFPTETWIDEDNSQLNIALNGTFLQNMPVNKHGLLETVWRQLGGDTRQESYTLQLQPYLIYGDNQMEFYFSLKAKPDAPCNLLISNNIKSRIDPDSYIDLSGTHHFSLLPNLSYYVGASFPFSRMADFSQTVMVLPPKPDAAEISTLLSMAARAGSATGVTLNHVRVLFGLPGTQSARPALAEKDLLVVSSLKNSQFVQDLLADSPYEIRNNLLTIKPEKLRDKLKGYLLGRFFRQGVEADRYLASTSVWRGFLSYQSPWASKRVVVLATATESNELAKLNVDLRTSAINAGIRGDIAVINSENGVRSFTVGSQFPSGEMPWYMMIIWYANQHIIVLSITGLFFAVIIGSCVYVLLARHAAGRLANSANK</sequence>
<feature type="chain" id="PRO_5020842843" description="Cyclic di-GMP-binding protein" evidence="15">
    <location>
        <begin position="28"/>
        <end position="884"/>
    </location>
</feature>
<comment type="pathway">
    <text evidence="3 15">Glycan metabolism; bacterial cellulose biosynthesis.</text>
</comment>
<dbReference type="GO" id="GO:0005886">
    <property type="term" value="C:plasma membrane"/>
    <property type="evidence" value="ECO:0007669"/>
    <property type="project" value="UniProtKB-SubCell"/>
</dbReference>
<accession>A0A4R3YSW5</accession>
<dbReference type="Proteomes" id="UP000295719">
    <property type="component" value="Unassembled WGS sequence"/>
</dbReference>
<dbReference type="InterPro" id="IPR003920">
    <property type="entry name" value="Cell_synth_B"/>
</dbReference>
<feature type="transmembrane region" description="Helical" evidence="15">
    <location>
        <begin position="848"/>
        <end position="870"/>
    </location>
</feature>
<feature type="region of interest" description="Disordered" evidence="16">
    <location>
        <begin position="25"/>
        <end position="140"/>
    </location>
</feature>
<comment type="subcellular location">
    <subcellularLocation>
        <location evidence="2">Cell inner membrane</location>
        <topology evidence="2">Single-pass membrane protein</topology>
    </subcellularLocation>
</comment>
<reference evidence="17 18" key="1">
    <citation type="submission" date="2019-03" db="EMBL/GenBank/DDBJ databases">
        <title>Genomic Encyclopedia of Type Strains, Phase IV (KMG-IV): sequencing the most valuable type-strain genomes for metagenomic binning, comparative biology and taxonomic classification.</title>
        <authorList>
            <person name="Goeker M."/>
        </authorList>
    </citation>
    <scope>NUCLEOTIDE SEQUENCE [LARGE SCALE GENOMIC DNA]</scope>
    <source>
        <strain evidence="17 18">DSM 19580</strain>
    </source>
</reference>
<dbReference type="PRINTS" id="PR01440">
    <property type="entry name" value="CELLSNTHASEB"/>
</dbReference>
<dbReference type="InterPro" id="IPR018513">
    <property type="entry name" value="Cell_synthase_bac"/>
</dbReference>
<feature type="compositionally biased region" description="Polar residues" evidence="16">
    <location>
        <begin position="113"/>
        <end position="133"/>
    </location>
</feature>
<evidence type="ECO:0000256" key="11">
    <source>
        <dbReference type="ARBA" id="ARBA00022916"/>
    </source>
</evidence>
<evidence type="ECO:0000256" key="7">
    <source>
        <dbReference type="ARBA" id="ARBA00022475"/>
    </source>
</evidence>
<dbReference type="AlphaFoldDB" id="A0A4R3YSW5"/>
<comment type="caution">
    <text evidence="17">The sequence shown here is derived from an EMBL/GenBank/DDBJ whole genome shotgun (WGS) entry which is preliminary data.</text>
</comment>
<comment type="similarity">
    <text evidence="4 15">Belongs to the AcsB/BcsB family.</text>
</comment>
<gene>
    <name evidence="17" type="ORF">EDC52_105183</name>
</gene>
<keyword evidence="18" id="KW-1185">Reference proteome</keyword>
<dbReference type="Pfam" id="PF03170">
    <property type="entry name" value="BcsB"/>
    <property type="match status" value="1"/>
</dbReference>
<dbReference type="UniPathway" id="UPA00694"/>
<dbReference type="Gene3D" id="2.60.120.260">
    <property type="entry name" value="Galactose-binding domain-like"/>
    <property type="match status" value="2"/>
</dbReference>
<keyword evidence="11 15" id="KW-0135">Cellulose biosynthesis</keyword>
<comment type="subunit">
    <text evidence="5 15">Tightly associated with the cellulose synthase catalytic subunit.</text>
</comment>
<evidence type="ECO:0000256" key="10">
    <source>
        <dbReference type="ARBA" id="ARBA00022692"/>
    </source>
</evidence>
<feature type="signal peptide" evidence="15">
    <location>
        <begin position="1"/>
        <end position="27"/>
    </location>
</feature>
<organism evidence="17 18">
    <name type="scientific">Biostraticola tofi</name>
    <dbReference type="NCBI Taxonomy" id="466109"/>
    <lineage>
        <taxon>Bacteria</taxon>
        <taxon>Pseudomonadati</taxon>
        <taxon>Pseudomonadota</taxon>
        <taxon>Gammaproteobacteria</taxon>
        <taxon>Enterobacterales</taxon>
        <taxon>Bruguierivoracaceae</taxon>
        <taxon>Biostraticola</taxon>
    </lineage>
</organism>
<feature type="compositionally biased region" description="Polar residues" evidence="16">
    <location>
        <begin position="70"/>
        <end position="79"/>
    </location>
</feature>